<keyword evidence="6" id="KW-0378">Hydrolase</keyword>
<dbReference type="eggNOG" id="COG4942">
    <property type="taxonomic scope" value="Bacteria"/>
</dbReference>
<dbReference type="KEGG" id="dori:FH5T_07895"/>
<evidence type="ECO:0000313" key="7">
    <source>
        <dbReference type="Proteomes" id="UP000023772"/>
    </source>
</evidence>
<feature type="signal peptide" evidence="3">
    <location>
        <begin position="1"/>
        <end position="23"/>
    </location>
</feature>
<dbReference type="SUPFAM" id="SSF51261">
    <property type="entry name" value="Duplicated hybrid motif"/>
    <property type="match status" value="1"/>
</dbReference>
<dbReference type="Gene3D" id="6.10.250.3150">
    <property type="match status" value="1"/>
</dbReference>
<reference evidence="5 7" key="1">
    <citation type="submission" date="2014-03" db="EMBL/GenBank/DDBJ databases">
        <title>Complete genome sequence of a deeply braunched marine Bacteroidia bacterium Draconibacterium orientale type strain FH5T.</title>
        <authorList>
            <person name="Li X."/>
            <person name="Wang X."/>
            <person name="Xie Z."/>
            <person name="Du Z."/>
            <person name="Chen G."/>
        </authorList>
    </citation>
    <scope>NUCLEOTIDE SEQUENCE [LARGE SCALE GENOMIC DNA]</scope>
    <source>
        <strain evidence="5 7">FH5</strain>
    </source>
</reference>
<sequence length="400" mass="45827">MILRIKILFVTLAISLVSFSVFAQSIEELQKQKADAEKEIEYTTRLLNETQQNERSSLGKLRLINTKINSRNTLISNIKHEIGIYEQCIANNDLAVEMLKNDAQQLKDEYAEMIRMAYKNLNSYDEVLFLLSAENVNQAYRRLLYFRRYKTYRENQAQMIGAVQEVLDKSIKKLEQQTVAKQALIEQTEKEMIILNHEKSTQSSELQELQIQKSSLQKTLQQQRRVEQQLEREIQAIIEEEASKNREAGGSGFALTPEQKLIGDNFEQNKRRLPWPLERGVIVEHFGVHQHPVLTNVQVQNNGINIATDVGAEVRAVFNGEVSRVFGISGGNTAVIIRHGTYLSVYSNLREVVVKKGDKVSTKQAIGTVFTDTKDGNKSILKFQIWKESTKLDPEDWIGR</sequence>
<evidence type="ECO:0000259" key="4">
    <source>
        <dbReference type="Pfam" id="PF01551"/>
    </source>
</evidence>
<dbReference type="Proteomes" id="UP000023772">
    <property type="component" value="Chromosome"/>
</dbReference>
<keyword evidence="7" id="KW-1185">Reference proteome</keyword>
<keyword evidence="2" id="KW-0175">Coiled coil</keyword>
<name>X5E2U1_9BACT</name>
<gene>
    <name evidence="5" type="ORF">FH5T_07895</name>
    <name evidence="6" type="ORF">SAMN05444285_103126</name>
</gene>
<proteinExistence type="predicted"/>
<dbReference type="PANTHER" id="PTHR21666">
    <property type="entry name" value="PEPTIDASE-RELATED"/>
    <property type="match status" value="1"/>
</dbReference>
<dbReference type="STRING" id="1168034.FH5T_07895"/>
<dbReference type="CDD" id="cd12797">
    <property type="entry name" value="M23_peptidase"/>
    <property type="match status" value="1"/>
</dbReference>
<evidence type="ECO:0000256" key="1">
    <source>
        <dbReference type="ARBA" id="ARBA00022729"/>
    </source>
</evidence>
<evidence type="ECO:0000256" key="3">
    <source>
        <dbReference type="SAM" id="SignalP"/>
    </source>
</evidence>
<feature type="coiled-coil region" evidence="2">
    <location>
        <begin position="19"/>
        <end position="53"/>
    </location>
</feature>
<dbReference type="InterPro" id="IPR011055">
    <property type="entry name" value="Dup_hybrid_motif"/>
</dbReference>
<feature type="coiled-coil region" evidence="2">
    <location>
        <begin position="171"/>
        <end position="247"/>
    </location>
</feature>
<dbReference type="OrthoDB" id="9815884at2"/>
<feature type="chain" id="PRO_5010515286" evidence="3">
    <location>
        <begin position="24"/>
        <end position="400"/>
    </location>
</feature>
<dbReference type="EMBL" id="CP007451">
    <property type="protein sequence ID" value="AHW61765.1"/>
    <property type="molecule type" value="Genomic_DNA"/>
</dbReference>
<accession>X5E2U1</accession>
<organism evidence="6 8">
    <name type="scientific">Draconibacterium orientale</name>
    <dbReference type="NCBI Taxonomy" id="1168034"/>
    <lineage>
        <taxon>Bacteria</taxon>
        <taxon>Pseudomonadati</taxon>
        <taxon>Bacteroidota</taxon>
        <taxon>Bacteroidia</taxon>
        <taxon>Marinilabiliales</taxon>
        <taxon>Prolixibacteraceae</taxon>
        <taxon>Draconibacterium</taxon>
    </lineage>
</organism>
<evidence type="ECO:0000256" key="2">
    <source>
        <dbReference type="SAM" id="Coils"/>
    </source>
</evidence>
<dbReference type="Pfam" id="PF01551">
    <property type="entry name" value="Peptidase_M23"/>
    <property type="match status" value="1"/>
</dbReference>
<dbReference type="InterPro" id="IPR016047">
    <property type="entry name" value="M23ase_b-sheet_dom"/>
</dbReference>
<evidence type="ECO:0000313" key="5">
    <source>
        <dbReference type="EMBL" id="AHW61765.1"/>
    </source>
</evidence>
<dbReference type="Proteomes" id="UP000181981">
    <property type="component" value="Unassembled WGS sequence"/>
</dbReference>
<dbReference type="AlphaFoldDB" id="X5E2U1"/>
<dbReference type="HOGENOM" id="CLU_029425_4_2_10"/>
<evidence type="ECO:0000313" key="6">
    <source>
        <dbReference type="EMBL" id="SES91843.1"/>
    </source>
</evidence>
<keyword evidence="1 3" id="KW-0732">Signal</keyword>
<reference evidence="6 8" key="2">
    <citation type="submission" date="2016-10" db="EMBL/GenBank/DDBJ databases">
        <authorList>
            <person name="de Groot N.N."/>
        </authorList>
    </citation>
    <scope>NUCLEOTIDE SEQUENCE [LARGE SCALE GENOMIC DNA]</scope>
    <source>
        <strain evidence="6 8">DSM 25947</strain>
    </source>
</reference>
<dbReference type="Gene3D" id="2.70.70.10">
    <property type="entry name" value="Glucose Permease (Domain IIA)"/>
    <property type="match status" value="1"/>
</dbReference>
<protein>
    <submittedName>
        <fullName evidence="6">Septal ring factor EnvC, activator of murein hydrolases AmiA and AmiB</fullName>
    </submittedName>
</protein>
<dbReference type="EMBL" id="FOHT01000003">
    <property type="protein sequence ID" value="SES91843.1"/>
    <property type="molecule type" value="Genomic_DNA"/>
</dbReference>
<feature type="domain" description="M23ase beta-sheet core" evidence="4">
    <location>
        <begin position="301"/>
        <end position="394"/>
    </location>
</feature>
<dbReference type="RefSeq" id="WP_051567704.1">
    <property type="nucleotide sequence ID" value="NZ_FOHT01000003.1"/>
</dbReference>
<dbReference type="InterPro" id="IPR050570">
    <property type="entry name" value="Cell_wall_metabolism_enzyme"/>
</dbReference>
<evidence type="ECO:0000313" key="8">
    <source>
        <dbReference type="Proteomes" id="UP000181981"/>
    </source>
</evidence>
<dbReference type="PANTHER" id="PTHR21666:SF289">
    <property type="entry name" value="L-ALA--D-GLU ENDOPEPTIDASE"/>
    <property type="match status" value="1"/>
</dbReference>
<dbReference type="GO" id="GO:0004222">
    <property type="term" value="F:metalloendopeptidase activity"/>
    <property type="evidence" value="ECO:0007669"/>
    <property type="project" value="TreeGrafter"/>
</dbReference>
<feature type="coiled-coil region" evidence="2">
    <location>
        <begin position="89"/>
        <end position="116"/>
    </location>
</feature>